<evidence type="ECO:0000256" key="1">
    <source>
        <dbReference type="ARBA" id="ARBA00022737"/>
    </source>
</evidence>
<feature type="repeat" description="PPR" evidence="2">
    <location>
        <begin position="335"/>
        <end position="365"/>
    </location>
</feature>
<dbReference type="InterPro" id="IPR011990">
    <property type="entry name" value="TPR-like_helical_dom_sf"/>
</dbReference>
<keyword evidence="1" id="KW-0677">Repeat</keyword>
<protein>
    <submittedName>
        <fullName evidence="3">Uncharacterized protein</fullName>
    </submittedName>
</protein>
<keyword evidence="4" id="KW-1185">Reference proteome</keyword>
<accession>A0A2G5B643</accession>
<evidence type="ECO:0000313" key="3">
    <source>
        <dbReference type="EMBL" id="PIA14513.1"/>
    </source>
</evidence>
<gene>
    <name evidence="3" type="ORF">COEREDRAFT_82659</name>
</gene>
<dbReference type="Proteomes" id="UP000242474">
    <property type="component" value="Unassembled WGS sequence"/>
</dbReference>
<dbReference type="PANTHER" id="PTHR47942:SF16">
    <property type="entry name" value="PENTATRICOPEPTIDE REPEAT DOMAIN CONTAINING PROTEIN-RELATED"/>
    <property type="match status" value="1"/>
</dbReference>
<evidence type="ECO:0000256" key="2">
    <source>
        <dbReference type="PROSITE-ProRule" id="PRU00708"/>
    </source>
</evidence>
<organism evidence="3 4">
    <name type="scientific">Coemansia reversa (strain ATCC 12441 / NRRL 1564)</name>
    <dbReference type="NCBI Taxonomy" id="763665"/>
    <lineage>
        <taxon>Eukaryota</taxon>
        <taxon>Fungi</taxon>
        <taxon>Fungi incertae sedis</taxon>
        <taxon>Zoopagomycota</taxon>
        <taxon>Kickxellomycotina</taxon>
        <taxon>Kickxellomycetes</taxon>
        <taxon>Kickxellales</taxon>
        <taxon>Kickxellaceae</taxon>
        <taxon>Coemansia</taxon>
    </lineage>
</organism>
<dbReference type="Gene3D" id="1.25.40.10">
    <property type="entry name" value="Tetratricopeptide repeat domain"/>
    <property type="match status" value="1"/>
</dbReference>
<evidence type="ECO:0000313" key="4">
    <source>
        <dbReference type="Proteomes" id="UP000242474"/>
    </source>
</evidence>
<dbReference type="Pfam" id="PF12854">
    <property type="entry name" value="PPR_1"/>
    <property type="match status" value="1"/>
</dbReference>
<proteinExistence type="predicted"/>
<sequence>MRISSTDNPWDYVCEELALRPVTSGFSGEDLRKLIHVLQKLHRQKDLDGRRVIYKCLRSIRAKALQRTELENKQKTVEVDKDDSYISMLPKSQSFDREYVLAHVSMLEIKHEVARGKHAGRMRVAKQRPTGWKGTGDLRGTQVAMISKADYRECPGLVMNLLLDWNTGAVLISMEYMDRICKKFLQTPERVFEAMEQSRRLYMAVAMECGNRSVSTEEPGRGTTTEFVDALWKGCNIDVSAGVLQRLVDGAEMPQEDMPTPTDALILSLAMQVMQMSTLFGRKWVAQDIFTMCRPWLYQTAAAYNILLYPEANAYNMPAVLRILREMRNNRTMPDPMTWTTIISGLCRNGRIEQGMRLFSMHLLFLPQRQIHGSSDGSIVPPDQNEEGRLYAPNSVPRESLNLWEQWYTDGSYTYNIDSFFTVWLRDLAKQYHYSQTVGHKRSVSGAGNSDSLSERSRTVPWLPTLTTHQLMLKYLDKRGWTRQLLMYYWLLKRVWGQYRHWSYAGSQQPGALPEDDHAGFSKIERFIAGHLVQKDDSVRAIYGLERISSPTRIPSQYGATTFGGPYYEYCNDILEVARGNIGTSALSTEYNVDRINYPPQIVYSKALHGYALSGDLCSMLHYMRRHLPLNDIAVWTDIVRCISTQIMQFPNDRLMIFPQLHYISTDKNVREDNGINSYKSWLDFILVLCNILAERDIYFTQVTFGIIIQLATKLEDTQSLLKIVEHMRQNSTVRFNIEMLMMVLDMDCPFDLKCNLTKQTLSRAGNRKGDVFPEQSTIKPIYALLSRLVKLTNSFEHIILLKDIIEILREDHGIQLSKYDYSHIRSICIESDVQSDIQNWVEHGTLKCIKDSN</sequence>
<dbReference type="EMBL" id="KZ303516">
    <property type="protein sequence ID" value="PIA14513.1"/>
    <property type="molecule type" value="Genomic_DNA"/>
</dbReference>
<dbReference type="AlphaFoldDB" id="A0A2G5B643"/>
<name>A0A2G5B643_COERN</name>
<dbReference type="PANTHER" id="PTHR47942">
    <property type="entry name" value="TETRATRICOPEPTIDE REPEAT (TPR)-LIKE SUPERFAMILY PROTEIN-RELATED"/>
    <property type="match status" value="1"/>
</dbReference>
<dbReference type="PROSITE" id="PS51375">
    <property type="entry name" value="PPR"/>
    <property type="match status" value="1"/>
</dbReference>
<dbReference type="STRING" id="763665.A0A2G5B643"/>
<dbReference type="InterPro" id="IPR002885">
    <property type="entry name" value="PPR_rpt"/>
</dbReference>
<dbReference type="InterPro" id="IPR051222">
    <property type="entry name" value="PPR/CCM1_RNA-binding"/>
</dbReference>
<dbReference type="OrthoDB" id="185373at2759"/>
<reference evidence="3 4" key="1">
    <citation type="journal article" date="2015" name="Genome Biol. Evol.">
        <title>Phylogenomic analyses indicate that early fungi evolved digesting cell walls of algal ancestors of land plants.</title>
        <authorList>
            <person name="Chang Y."/>
            <person name="Wang S."/>
            <person name="Sekimoto S."/>
            <person name="Aerts A.L."/>
            <person name="Choi C."/>
            <person name="Clum A."/>
            <person name="LaButti K.M."/>
            <person name="Lindquist E.A."/>
            <person name="Yee Ngan C."/>
            <person name="Ohm R.A."/>
            <person name="Salamov A.A."/>
            <person name="Grigoriev I.V."/>
            <person name="Spatafora J.W."/>
            <person name="Berbee M.L."/>
        </authorList>
    </citation>
    <scope>NUCLEOTIDE SEQUENCE [LARGE SCALE GENOMIC DNA]</scope>
    <source>
        <strain evidence="3 4">NRRL 1564</strain>
    </source>
</reference>
<dbReference type="NCBIfam" id="TIGR00756">
    <property type="entry name" value="PPR"/>
    <property type="match status" value="1"/>
</dbReference>